<evidence type="ECO:0000256" key="1">
    <source>
        <dbReference type="ARBA" id="ARBA00023015"/>
    </source>
</evidence>
<protein>
    <submittedName>
        <fullName evidence="4">Anti-sigma factor</fullName>
    </submittedName>
</protein>
<feature type="domain" description="Putative zinc-finger" evidence="3">
    <location>
        <begin position="9"/>
        <end position="39"/>
    </location>
</feature>
<dbReference type="InterPro" id="IPR041916">
    <property type="entry name" value="Anti_sigma_zinc_sf"/>
</dbReference>
<dbReference type="InterPro" id="IPR027383">
    <property type="entry name" value="Znf_put"/>
</dbReference>
<evidence type="ECO:0000259" key="3">
    <source>
        <dbReference type="Pfam" id="PF13490"/>
    </source>
</evidence>
<organism evidence="4 5">
    <name type="scientific">Arthrobacter rhombi</name>
    <dbReference type="NCBI Taxonomy" id="71253"/>
    <lineage>
        <taxon>Bacteria</taxon>
        <taxon>Bacillati</taxon>
        <taxon>Actinomycetota</taxon>
        <taxon>Actinomycetes</taxon>
        <taxon>Micrococcales</taxon>
        <taxon>Micrococcaceae</taxon>
        <taxon>Arthrobacter</taxon>
    </lineage>
</organism>
<dbReference type="AlphaFoldDB" id="A0A1R4GCH8"/>
<gene>
    <name evidence="4" type="ORF">FM101_09500</name>
</gene>
<dbReference type="InterPro" id="IPR024020">
    <property type="entry name" value="Anit_sigma_mycothiol_RsrA"/>
</dbReference>
<dbReference type="Pfam" id="PF13490">
    <property type="entry name" value="zf-HC2"/>
    <property type="match status" value="1"/>
</dbReference>
<evidence type="ECO:0000313" key="5">
    <source>
        <dbReference type="Proteomes" id="UP000195913"/>
    </source>
</evidence>
<name>A0A1R4GCH8_9MICC</name>
<proteinExistence type="predicted"/>
<keyword evidence="2" id="KW-0804">Transcription</keyword>
<dbReference type="NCBIfam" id="TIGR03988">
    <property type="entry name" value="antisig_RsrA"/>
    <property type="match status" value="1"/>
</dbReference>
<accession>A0A1R4GCH8</accession>
<dbReference type="Gene3D" id="1.10.10.1320">
    <property type="entry name" value="Anti-sigma factor, zinc-finger domain"/>
    <property type="match status" value="1"/>
</dbReference>
<keyword evidence="5" id="KW-1185">Reference proteome</keyword>
<keyword evidence="1" id="KW-0805">Transcription regulation</keyword>
<evidence type="ECO:0000313" key="4">
    <source>
        <dbReference type="EMBL" id="SJM65898.1"/>
    </source>
</evidence>
<dbReference type="Proteomes" id="UP000195913">
    <property type="component" value="Unassembled WGS sequence"/>
</dbReference>
<reference evidence="4 5" key="1">
    <citation type="submission" date="2017-02" db="EMBL/GenBank/DDBJ databases">
        <authorList>
            <person name="Peterson S.W."/>
        </authorList>
    </citation>
    <scope>NUCLEOTIDE SEQUENCE [LARGE SCALE GENOMIC DNA]</scope>
    <source>
        <strain evidence="4 5">B Ar 00.02</strain>
    </source>
</reference>
<sequence length="82" mass="9472">MGDCSDDRIARLYEYLDGALSVDDLKDVREHLEDCEECAHEYDLECIIRSVVKRSCQEVAPNTLKTRIMSRISELRVEIGHD</sequence>
<dbReference type="EMBL" id="FUHW01000033">
    <property type="protein sequence ID" value="SJM65898.1"/>
    <property type="molecule type" value="Genomic_DNA"/>
</dbReference>
<evidence type="ECO:0000256" key="2">
    <source>
        <dbReference type="ARBA" id="ARBA00023163"/>
    </source>
</evidence>